<dbReference type="SMART" id="SM00530">
    <property type="entry name" value="HTH_XRE"/>
    <property type="match status" value="1"/>
</dbReference>
<dbReference type="CDD" id="cd00093">
    <property type="entry name" value="HTH_XRE"/>
    <property type="match status" value="1"/>
</dbReference>
<dbReference type="PANTHER" id="PTHR43236:SF1">
    <property type="entry name" value="BLL7220 PROTEIN"/>
    <property type="match status" value="1"/>
</dbReference>
<evidence type="ECO:0000313" key="4">
    <source>
        <dbReference type="Proteomes" id="UP000291101"/>
    </source>
</evidence>
<name>A0A4Q2T674_9ACTN</name>
<dbReference type="Pfam" id="PF01381">
    <property type="entry name" value="HTH_3"/>
    <property type="match status" value="1"/>
</dbReference>
<dbReference type="Gene3D" id="1.10.260.40">
    <property type="entry name" value="lambda repressor-like DNA-binding domains"/>
    <property type="match status" value="1"/>
</dbReference>
<dbReference type="RefSeq" id="WP_129426219.1">
    <property type="nucleotide sequence ID" value="NZ_SDWV01000006.1"/>
</dbReference>
<evidence type="ECO:0000259" key="2">
    <source>
        <dbReference type="PROSITE" id="PS50943"/>
    </source>
</evidence>
<dbReference type="SUPFAM" id="SSF47413">
    <property type="entry name" value="lambda repressor-like DNA-binding domains"/>
    <property type="match status" value="1"/>
</dbReference>
<proteinExistence type="inferred from homology"/>
<keyword evidence="4" id="KW-1185">Reference proteome</keyword>
<organism evidence="3 4">
    <name type="scientific">Nocardioides zhouii</name>
    <dbReference type="NCBI Taxonomy" id="1168729"/>
    <lineage>
        <taxon>Bacteria</taxon>
        <taxon>Bacillati</taxon>
        <taxon>Actinomycetota</taxon>
        <taxon>Actinomycetes</taxon>
        <taxon>Propionibacteriales</taxon>
        <taxon>Nocardioidaceae</taxon>
        <taxon>Nocardioides</taxon>
    </lineage>
</organism>
<comment type="similarity">
    <text evidence="1">Belongs to the short-chain fatty acyl-CoA assimilation regulator (ScfR) family.</text>
</comment>
<protein>
    <submittedName>
        <fullName evidence="3">ImmA/IrrE family metallo-endopeptidase</fullName>
    </submittedName>
</protein>
<gene>
    <name evidence="3" type="ORF">EUA94_07370</name>
</gene>
<dbReference type="OrthoDB" id="9794834at2"/>
<dbReference type="Pfam" id="PF06114">
    <property type="entry name" value="Peptidase_M78"/>
    <property type="match status" value="1"/>
</dbReference>
<dbReference type="Gene3D" id="1.10.10.2910">
    <property type="match status" value="1"/>
</dbReference>
<dbReference type="InterPro" id="IPR001387">
    <property type="entry name" value="Cro/C1-type_HTH"/>
</dbReference>
<dbReference type="EMBL" id="SDWV01000006">
    <property type="protein sequence ID" value="RYC12484.1"/>
    <property type="molecule type" value="Genomic_DNA"/>
</dbReference>
<evidence type="ECO:0000313" key="3">
    <source>
        <dbReference type="EMBL" id="RYC12484.1"/>
    </source>
</evidence>
<sequence length="381" mass="41337">MSTMSEVGDRIRAAMPFGMNQRQLADRAGMTPDALSRALNGQRGLSPLEVAKIAKTLGADTHWLITGAPDPFAITVAARHAWDIGRRERHNPGKQDDQSLLDRVVGLYRAAFPQGPTPSAVLPSAPTDTREQLGPEFVRDFADKVEQRLNIDVIRIPGLKTDYSLRVGERGVIVLATQASWFRSNWSLAHELGHLALGHHSTYNDSARRVQSDEKAADAFAAQLLISQHDIDEVGSAETEGAVARAVWRLGISTEAMRNRLASARMQPNPAVTEALRTSTPRLLRANALDLTDAGGGTDQVAAREQAASARRFPLALLSALQTQTELGAASPAHLSWALDVPIDDIEFPEPDEDAAGYERMVAERPSASRWRSLITGAAQI</sequence>
<dbReference type="PROSITE" id="PS50943">
    <property type="entry name" value="HTH_CROC1"/>
    <property type="match status" value="1"/>
</dbReference>
<evidence type="ECO:0000256" key="1">
    <source>
        <dbReference type="ARBA" id="ARBA00007227"/>
    </source>
</evidence>
<comment type="caution">
    <text evidence="3">The sequence shown here is derived from an EMBL/GenBank/DDBJ whole genome shotgun (WGS) entry which is preliminary data.</text>
</comment>
<dbReference type="InterPro" id="IPR010359">
    <property type="entry name" value="IrrE_HExxH"/>
</dbReference>
<dbReference type="GO" id="GO:0003677">
    <property type="term" value="F:DNA binding"/>
    <property type="evidence" value="ECO:0007669"/>
    <property type="project" value="InterPro"/>
</dbReference>
<reference evidence="3 4" key="1">
    <citation type="submission" date="2019-01" db="EMBL/GenBank/DDBJ databases">
        <title>Novel species of Nocardioides.</title>
        <authorList>
            <person name="Liu Q."/>
            <person name="X Y.-H."/>
        </authorList>
    </citation>
    <scope>NUCLEOTIDE SEQUENCE [LARGE SCALE GENOMIC DNA]</scope>
    <source>
        <strain evidence="3 4">HLT2-9</strain>
    </source>
</reference>
<accession>A0A4Q2T674</accession>
<dbReference type="InterPro" id="IPR052345">
    <property type="entry name" value="Rad_response_metalloprotease"/>
</dbReference>
<dbReference type="PANTHER" id="PTHR43236">
    <property type="entry name" value="ANTITOXIN HIGA1"/>
    <property type="match status" value="1"/>
</dbReference>
<dbReference type="InterPro" id="IPR010982">
    <property type="entry name" value="Lambda_DNA-bd_dom_sf"/>
</dbReference>
<dbReference type="AlphaFoldDB" id="A0A4Q2T674"/>
<dbReference type="Proteomes" id="UP000291101">
    <property type="component" value="Unassembled WGS sequence"/>
</dbReference>
<feature type="domain" description="HTH cro/C1-type" evidence="2">
    <location>
        <begin position="18"/>
        <end position="64"/>
    </location>
</feature>